<keyword evidence="3" id="KW-1185">Reference proteome</keyword>
<dbReference type="Proteomes" id="UP001558713">
    <property type="component" value="Unassembled WGS sequence"/>
</dbReference>
<dbReference type="EMBL" id="JBANAX010000647">
    <property type="protein sequence ID" value="KAL1199312.1"/>
    <property type="molecule type" value="Genomic_DNA"/>
</dbReference>
<feature type="domain" description="F-box" evidence="1">
    <location>
        <begin position="19"/>
        <end position="55"/>
    </location>
</feature>
<dbReference type="PANTHER" id="PTHR31900">
    <property type="entry name" value="F-BOX/RNI SUPERFAMILY PROTEIN-RELATED"/>
    <property type="match status" value="1"/>
</dbReference>
<dbReference type="CDD" id="cd22160">
    <property type="entry name" value="F-box_AtFBL13-like"/>
    <property type="match status" value="1"/>
</dbReference>
<evidence type="ECO:0000313" key="3">
    <source>
        <dbReference type="Proteomes" id="UP001558713"/>
    </source>
</evidence>
<name>A0ABD0ZXJ5_CARAN</name>
<dbReference type="InterPro" id="IPR055411">
    <property type="entry name" value="LRR_FXL15/At3g58940/PEG3-like"/>
</dbReference>
<dbReference type="InterPro" id="IPR001810">
    <property type="entry name" value="F-box_dom"/>
</dbReference>
<reference evidence="2 3" key="1">
    <citation type="submission" date="2024-04" db="EMBL/GenBank/DDBJ databases">
        <title>Genome assembly C_amara_ONT_v2.</title>
        <authorList>
            <person name="Yant L."/>
            <person name="Moore C."/>
            <person name="Slenker M."/>
        </authorList>
    </citation>
    <scope>NUCLEOTIDE SEQUENCE [LARGE SCALE GENOMIC DNA]</scope>
    <source>
        <tissue evidence="2">Leaf</tissue>
    </source>
</reference>
<dbReference type="Pfam" id="PF24758">
    <property type="entry name" value="LRR_At5g56370"/>
    <property type="match status" value="1"/>
</dbReference>
<dbReference type="InterPro" id="IPR006566">
    <property type="entry name" value="FBD"/>
</dbReference>
<dbReference type="SUPFAM" id="SSF81383">
    <property type="entry name" value="F-box domain"/>
    <property type="match status" value="1"/>
</dbReference>
<dbReference type="InterPro" id="IPR053781">
    <property type="entry name" value="F-box_AtFBL13-like"/>
</dbReference>
<accession>A0ABD0ZXJ5</accession>
<proteinExistence type="predicted"/>
<dbReference type="InterPro" id="IPR036047">
    <property type="entry name" value="F-box-like_dom_sf"/>
</dbReference>
<dbReference type="Pfam" id="PF08387">
    <property type="entry name" value="FBD"/>
    <property type="match status" value="1"/>
</dbReference>
<organism evidence="2 3">
    <name type="scientific">Cardamine amara subsp. amara</name>
    <dbReference type="NCBI Taxonomy" id="228776"/>
    <lineage>
        <taxon>Eukaryota</taxon>
        <taxon>Viridiplantae</taxon>
        <taxon>Streptophyta</taxon>
        <taxon>Embryophyta</taxon>
        <taxon>Tracheophyta</taxon>
        <taxon>Spermatophyta</taxon>
        <taxon>Magnoliopsida</taxon>
        <taxon>eudicotyledons</taxon>
        <taxon>Gunneridae</taxon>
        <taxon>Pentapetalae</taxon>
        <taxon>rosids</taxon>
        <taxon>malvids</taxon>
        <taxon>Brassicales</taxon>
        <taxon>Brassicaceae</taxon>
        <taxon>Cardamineae</taxon>
        <taxon>Cardamine</taxon>
    </lineage>
</organism>
<dbReference type="SUPFAM" id="SSF52047">
    <property type="entry name" value="RNI-like"/>
    <property type="match status" value="1"/>
</dbReference>
<comment type="caution">
    <text evidence="2">The sequence shown here is derived from an EMBL/GenBank/DDBJ whole genome shotgun (WGS) entry which is preliminary data.</text>
</comment>
<dbReference type="Gene3D" id="3.80.10.10">
    <property type="entry name" value="Ribonuclease Inhibitor"/>
    <property type="match status" value="1"/>
</dbReference>
<dbReference type="SMART" id="SM00579">
    <property type="entry name" value="FBD"/>
    <property type="match status" value="1"/>
</dbReference>
<dbReference type="Gene3D" id="1.20.1280.50">
    <property type="match status" value="1"/>
</dbReference>
<sequence>MARTMLKKRKLRESEGSVEDRLSSLPNDVLHQILSNLSTKDSVSTSVLSKRWEKLWKYVPALDLNSDDFSDYWDLEEFFESFMDFNKDQNLNVERFKLIYNPIEHSQSYFESLIDDVVESGVRHFTVLNKVDGDEDSVGMPLSLYSCATLVNLTLFCVIFDSPESQVVSLPYLKTLHLEAVKFDGHSVLETLISSCSVLNELTIITHHGDFLEDICVRSPSLKCFKLESMREVFDVECGDPSVEVDAPKLEFMSITNYQYESFILHTIGSSAKVNIDVFFDVEYDDPLERVVIGDFLTAISTVREMTISARTLEEILDYSKVEQLPQFLNLSSLHVSFLGSSWKMLPTFLVCCPNLHSLDLEFDYLPETGKNKLPFVSQGFLSSLEFVKLKTPITDTKSSCMMELAKYFIRNCDVLKKVMLSESFGNIIKKVERIPKRSRRCEVEMLKPASEVVSHGSSLLPMMYRNFVIPKILGQ</sequence>
<dbReference type="PANTHER" id="PTHR31900:SF33">
    <property type="entry name" value="PROTEIN WITH RNI-LIKE_FBD-LIKE DOMAIN"/>
    <property type="match status" value="1"/>
</dbReference>
<gene>
    <name evidence="2" type="ORF">V5N11_015700</name>
</gene>
<dbReference type="Pfam" id="PF00646">
    <property type="entry name" value="F-box"/>
    <property type="match status" value="1"/>
</dbReference>
<dbReference type="SMART" id="SM00256">
    <property type="entry name" value="FBOX"/>
    <property type="match status" value="1"/>
</dbReference>
<dbReference type="InterPro" id="IPR032675">
    <property type="entry name" value="LRR_dom_sf"/>
</dbReference>
<dbReference type="InterPro" id="IPR050232">
    <property type="entry name" value="FBL13/AtMIF1-like"/>
</dbReference>
<dbReference type="AlphaFoldDB" id="A0ABD0ZXJ5"/>
<protein>
    <submittedName>
        <fullName evidence="2">F-box/FBD/LRR-repeat protein</fullName>
    </submittedName>
</protein>
<dbReference type="PROSITE" id="PS50181">
    <property type="entry name" value="FBOX"/>
    <property type="match status" value="1"/>
</dbReference>
<evidence type="ECO:0000259" key="1">
    <source>
        <dbReference type="PROSITE" id="PS50181"/>
    </source>
</evidence>
<evidence type="ECO:0000313" key="2">
    <source>
        <dbReference type="EMBL" id="KAL1199312.1"/>
    </source>
</evidence>